<dbReference type="InterPro" id="IPR011711">
    <property type="entry name" value="GntR_C"/>
</dbReference>
<dbReference type="AlphaFoldDB" id="A0A2V3UES2"/>
<dbReference type="GO" id="GO:0003700">
    <property type="term" value="F:DNA-binding transcription factor activity"/>
    <property type="evidence" value="ECO:0007669"/>
    <property type="project" value="InterPro"/>
</dbReference>
<dbReference type="PROSITE" id="PS50949">
    <property type="entry name" value="HTH_GNTR"/>
    <property type="match status" value="1"/>
</dbReference>
<dbReference type="InterPro" id="IPR008920">
    <property type="entry name" value="TF_FadR/GntR_C"/>
</dbReference>
<dbReference type="InterPro" id="IPR000524">
    <property type="entry name" value="Tscrpt_reg_HTH_GntR"/>
</dbReference>
<dbReference type="SMART" id="SM00345">
    <property type="entry name" value="HTH_GNTR"/>
    <property type="match status" value="1"/>
</dbReference>
<evidence type="ECO:0000313" key="5">
    <source>
        <dbReference type="Proteomes" id="UP000248021"/>
    </source>
</evidence>
<dbReference type="EMBL" id="QJJK01000002">
    <property type="protein sequence ID" value="PXW63474.1"/>
    <property type="molecule type" value="Genomic_DNA"/>
</dbReference>
<keyword evidence="1" id="KW-0805">Transcription regulation</keyword>
<sequence>MVAARISDRRRLSSIVAQEITKWIINGTLKAGDALPPEAEICRQFNVSKPTAREAIDNLSVMGIVKVQQGKQTTVNPLNSLVLEDFFRYAVQTYPEGLYDIVELRRGLETEAAALAAERITDDEAQLLKALTERLRAGLYSPAEWLSTDYEFHAAIVRASKNKLILQTFNGISEHVRYVQRVCHMQRDMRVPDYNMRLHEKIAEAIIAGDPGRTRTLMFEHFGYVLPFVAAIVNDKSRLSEIF</sequence>
<dbReference type="Pfam" id="PF00392">
    <property type="entry name" value="GntR"/>
    <property type="match status" value="1"/>
</dbReference>
<dbReference type="SUPFAM" id="SSF48008">
    <property type="entry name" value="GntR ligand-binding domain-like"/>
    <property type="match status" value="1"/>
</dbReference>
<evidence type="ECO:0000256" key="3">
    <source>
        <dbReference type="ARBA" id="ARBA00023163"/>
    </source>
</evidence>
<dbReference type="Pfam" id="PF07729">
    <property type="entry name" value="FCD"/>
    <property type="match status" value="1"/>
</dbReference>
<proteinExistence type="predicted"/>
<evidence type="ECO:0000313" key="4">
    <source>
        <dbReference type="EMBL" id="PXW63474.1"/>
    </source>
</evidence>
<evidence type="ECO:0000256" key="2">
    <source>
        <dbReference type="ARBA" id="ARBA00023125"/>
    </source>
</evidence>
<evidence type="ECO:0000256" key="1">
    <source>
        <dbReference type="ARBA" id="ARBA00023015"/>
    </source>
</evidence>
<dbReference type="GO" id="GO:0003677">
    <property type="term" value="F:DNA binding"/>
    <property type="evidence" value="ECO:0007669"/>
    <property type="project" value="UniProtKB-KW"/>
</dbReference>
<dbReference type="Gene3D" id="1.10.10.10">
    <property type="entry name" value="Winged helix-like DNA-binding domain superfamily/Winged helix DNA-binding domain"/>
    <property type="match status" value="1"/>
</dbReference>
<dbReference type="PANTHER" id="PTHR43537">
    <property type="entry name" value="TRANSCRIPTIONAL REGULATOR, GNTR FAMILY"/>
    <property type="match status" value="1"/>
</dbReference>
<organism evidence="4 5">
    <name type="scientific">Chelatococcus asaccharovorans</name>
    <dbReference type="NCBI Taxonomy" id="28210"/>
    <lineage>
        <taxon>Bacteria</taxon>
        <taxon>Pseudomonadati</taxon>
        <taxon>Pseudomonadota</taxon>
        <taxon>Alphaproteobacteria</taxon>
        <taxon>Hyphomicrobiales</taxon>
        <taxon>Chelatococcaceae</taxon>
        <taxon>Chelatococcus</taxon>
    </lineage>
</organism>
<gene>
    <name evidence="4" type="ORF">C7450_102390</name>
</gene>
<protein>
    <submittedName>
        <fullName evidence="4">GntR family transcriptional regulator</fullName>
    </submittedName>
</protein>
<dbReference type="SUPFAM" id="SSF46785">
    <property type="entry name" value="Winged helix' DNA-binding domain"/>
    <property type="match status" value="1"/>
</dbReference>
<keyword evidence="3" id="KW-0804">Transcription</keyword>
<keyword evidence="5" id="KW-1185">Reference proteome</keyword>
<dbReference type="Proteomes" id="UP000248021">
    <property type="component" value="Unassembled WGS sequence"/>
</dbReference>
<dbReference type="PANTHER" id="PTHR43537:SF5">
    <property type="entry name" value="UXU OPERON TRANSCRIPTIONAL REGULATOR"/>
    <property type="match status" value="1"/>
</dbReference>
<dbReference type="Gene3D" id="1.20.120.530">
    <property type="entry name" value="GntR ligand-binding domain-like"/>
    <property type="match status" value="1"/>
</dbReference>
<dbReference type="SMART" id="SM00895">
    <property type="entry name" value="FCD"/>
    <property type="match status" value="1"/>
</dbReference>
<name>A0A2V3UES2_9HYPH</name>
<dbReference type="RefSeq" id="WP_170147102.1">
    <property type="nucleotide sequence ID" value="NZ_CAKNFM010000002.1"/>
</dbReference>
<keyword evidence="2" id="KW-0238">DNA-binding</keyword>
<dbReference type="PRINTS" id="PR00035">
    <property type="entry name" value="HTHGNTR"/>
</dbReference>
<reference evidence="4 5" key="1">
    <citation type="submission" date="2018-05" db="EMBL/GenBank/DDBJ databases">
        <title>Genomic Encyclopedia of Type Strains, Phase IV (KMG-IV): sequencing the most valuable type-strain genomes for metagenomic binning, comparative biology and taxonomic classification.</title>
        <authorList>
            <person name="Goeker M."/>
        </authorList>
    </citation>
    <scope>NUCLEOTIDE SEQUENCE [LARGE SCALE GENOMIC DNA]</scope>
    <source>
        <strain evidence="4 5">DSM 6462</strain>
    </source>
</reference>
<comment type="caution">
    <text evidence="4">The sequence shown here is derived from an EMBL/GenBank/DDBJ whole genome shotgun (WGS) entry which is preliminary data.</text>
</comment>
<dbReference type="InterPro" id="IPR036390">
    <property type="entry name" value="WH_DNA-bd_sf"/>
</dbReference>
<dbReference type="InterPro" id="IPR036388">
    <property type="entry name" value="WH-like_DNA-bd_sf"/>
</dbReference>
<dbReference type="CDD" id="cd07377">
    <property type="entry name" value="WHTH_GntR"/>
    <property type="match status" value="1"/>
</dbReference>
<accession>A0A2V3UES2</accession>